<dbReference type="EMBL" id="LN846931">
    <property type="protein sequence ID" value="CRI06595.1"/>
    <property type="molecule type" value="Genomic_DNA"/>
</dbReference>
<reference evidence="1" key="1">
    <citation type="submission" date="2015-04" db="EMBL/GenBank/DDBJ databases">
        <title>Carnobacterium maltaromaticum LMA28 complete chromosome sequence.</title>
        <authorList>
            <person name="Borges F."/>
            <person name="Cailliez-Grimal C."/>
        </authorList>
    </citation>
    <scope>NUCLEOTIDE SEQUENCE [LARGE SCALE GENOMIC DNA]</scope>
    <source>
        <strain evidence="1">LMA28</strain>
        <plasmid evidence="1">megaplasmid</plasmid>
    </source>
</reference>
<dbReference type="AlphaFoldDB" id="A0A1Z5AX02"/>
<accession>A0A1Z5AX02</accession>
<protein>
    <submittedName>
        <fullName evidence="1">Uncharacterized protein</fullName>
    </submittedName>
</protein>
<dbReference type="RefSeq" id="WP_035067092.1">
    <property type="nucleotide sequence ID" value="NZ_LN846931.1"/>
</dbReference>
<sequence>MIQIGFSDQVKKDINVKPSKNKHQKSEENITTAVRISTQYYEVLRERAFLEKTSVRQLVDDRLAEKLD</sequence>
<proteinExistence type="predicted"/>
<name>A0A1Z5AX02_CARML</name>
<geneLocation type="plasmid" evidence="1">
    <name>megaplasmid</name>
</geneLocation>
<reference evidence="1" key="2">
    <citation type="submission" date="2015-04" db="EMBL/GenBank/DDBJ databases">
        <title>Carnobacterium maltaromaticum LMA28 plasmids.</title>
        <authorList>
            <person name="Cailliez-Grimal C."/>
            <person name="Iskandar C."/>
        </authorList>
    </citation>
    <scope>NUCLEOTIDE SEQUENCE [LARGE SCALE GENOMIC DNA]</scope>
    <source>
        <strain evidence="1">LMA28</strain>
        <plasmid evidence="1">megaplasmid</plasmid>
    </source>
</reference>
<keyword evidence="1" id="KW-0614">Plasmid</keyword>
<organism evidence="1">
    <name type="scientific">Carnobacterium maltaromaticum</name>
    <name type="common">Carnobacterium piscicola</name>
    <dbReference type="NCBI Taxonomy" id="2751"/>
    <lineage>
        <taxon>Bacteria</taxon>
        <taxon>Bacillati</taxon>
        <taxon>Bacillota</taxon>
        <taxon>Bacilli</taxon>
        <taxon>Lactobacillales</taxon>
        <taxon>Carnobacteriaceae</taxon>
        <taxon>Carnobacterium</taxon>
    </lineage>
</organism>
<evidence type="ECO:0000313" key="1">
    <source>
        <dbReference type="EMBL" id="CRI06595.1"/>
    </source>
</evidence>
<gene>
    <name evidence="1" type="ORF">BN424_mp0053</name>
</gene>